<dbReference type="KEGG" id="saci:Sinac_7465"/>
<gene>
    <name evidence="1" type="ordered locus">Sinac_7465</name>
</gene>
<dbReference type="HOGENOM" id="CLU_2994277_0_0_0"/>
<proteinExistence type="predicted"/>
<evidence type="ECO:0000313" key="2">
    <source>
        <dbReference type="Proteomes" id="UP000010798"/>
    </source>
</evidence>
<dbReference type="AlphaFoldDB" id="L0DQ54"/>
<protein>
    <submittedName>
        <fullName evidence="1">Uncharacterized protein</fullName>
    </submittedName>
</protein>
<sequence>MQLGGILETALYVSGIRRSVLDCQRDGQFSGIKVAYLRTQRDLGVPLDIFNGLSGKP</sequence>
<name>L0DQ54_SINAD</name>
<accession>L0DQ54</accession>
<organism evidence="1 2">
    <name type="scientific">Singulisphaera acidiphila (strain ATCC BAA-1392 / DSM 18658 / VKM B-2454 / MOB10)</name>
    <dbReference type="NCBI Taxonomy" id="886293"/>
    <lineage>
        <taxon>Bacteria</taxon>
        <taxon>Pseudomonadati</taxon>
        <taxon>Planctomycetota</taxon>
        <taxon>Planctomycetia</taxon>
        <taxon>Isosphaerales</taxon>
        <taxon>Isosphaeraceae</taxon>
        <taxon>Singulisphaera</taxon>
    </lineage>
</organism>
<dbReference type="Proteomes" id="UP000010798">
    <property type="component" value="Chromosome"/>
</dbReference>
<evidence type="ECO:0000313" key="1">
    <source>
        <dbReference type="EMBL" id="AGA31499.1"/>
    </source>
</evidence>
<reference evidence="1 2" key="1">
    <citation type="submission" date="2012-02" db="EMBL/GenBank/DDBJ databases">
        <title>Complete sequence of chromosome of Singulisphaera acidiphila DSM 18658.</title>
        <authorList>
            <consortium name="US DOE Joint Genome Institute (JGI-PGF)"/>
            <person name="Lucas S."/>
            <person name="Copeland A."/>
            <person name="Lapidus A."/>
            <person name="Glavina del Rio T."/>
            <person name="Dalin E."/>
            <person name="Tice H."/>
            <person name="Bruce D."/>
            <person name="Goodwin L."/>
            <person name="Pitluck S."/>
            <person name="Peters L."/>
            <person name="Ovchinnikova G."/>
            <person name="Chertkov O."/>
            <person name="Kyrpides N."/>
            <person name="Mavromatis K."/>
            <person name="Ivanova N."/>
            <person name="Brettin T."/>
            <person name="Detter J.C."/>
            <person name="Han C."/>
            <person name="Larimer F."/>
            <person name="Land M."/>
            <person name="Hauser L."/>
            <person name="Markowitz V."/>
            <person name="Cheng J.-F."/>
            <person name="Hugenholtz P."/>
            <person name="Woyke T."/>
            <person name="Wu D."/>
            <person name="Tindall B."/>
            <person name="Pomrenke H."/>
            <person name="Brambilla E."/>
            <person name="Klenk H.-P."/>
            <person name="Eisen J.A."/>
        </authorList>
    </citation>
    <scope>NUCLEOTIDE SEQUENCE [LARGE SCALE GENOMIC DNA]</scope>
    <source>
        <strain evidence="2">ATCC BAA-1392 / DSM 18658 / VKM B-2454 / MOB10</strain>
    </source>
</reference>
<dbReference type="RefSeq" id="WP_015250564.1">
    <property type="nucleotide sequence ID" value="NC_019892.1"/>
</dbReference>
<keyword evidence="2" id="KW-1185">Reference proteome</keyword>
<dbReference type="EMBL" id="CP003364">
    <property type="protein sequence ID" value="AGA31499.1"/>
    <property type="molecule type" value="Genomic_DNA"/>
</dbReference>